<name>A0ABV3YZ00_9PSED</name>
<evidence type="ECO:0000313" key="3">
    <source>
        <dbReference type="Proteomes" id="UP001560296"/>
    </source>
</evidence>
<protein>
    <submittedName>
        <fullName evidence="2">Methylenetetrahydrofolate reductase C-terminal domain-containing protein</fullName>
    </submittedName>
</protein>
<dbReference type="Proteomes" id="UP001560296">
    <property type="component" value="Unassembled WGS sequence"/>
</dbReference>
<sequence>MRRVRYWSVDNAGFLEHLYTKFEAVMVALHPLWSAIGYQRIERPVAAAEQLIKGFLFDCRMCGQCMLSSNGMSCPMNCPKTLRNGPCGGVRSNGNCEVNADMRCVFVEAARGSQKMQGGDLIKVVQLPVDHRLQGSSSWLRIAQEKGLEKQALKNPSATQASAKGE</sequence>
<dbReference type="InterPro" id="IPR022026">
    <property type="entry name" value="DUF5981"/>
</dbReference>
<feature type="domain" description="Methylene-tetrahydrofolate reductase C-terminal-like" evidence="1">
    <location>
        <begin position="39"/>
        <end position="131"/>
    </location>
</feature>
<dbReference type="Pfam" id="PF12225">
    <property type="entry name" value="DUF5981"/>
    <property type="match status" value="1"/>
</dbReference>
<dbReference type="EMBL" id="JBFTEG010000031">
    <property type="protein sequence ID" value="MEX6504571.1"/>
    <property type="molecule type" value="Genomic_DNA"/>
</dbReference>
<evidence type="ECO:0000313" key="2">
    <source>
        <dbReference type="EMBL" id="MEX6504571.1"/>
    </source>
</evidence>
<keyword evidence="3" id="KW-1185">Reference proteome</keyword>
<reference evidence="2 3" key="1">
    <citation type="submission" date="2024-07" db="EMBL/GenBank/DDBJ databases">
        <authorList>
            <person name="Li M."/>
        </authorList>
    </citation>
    <scope>NUCLEOTIDE SEQUENCE [LARGE SCALE GENOMIC DNA]</scope>
    <source>
        <strain evidence="2 3">25A3E</strain>
    </source>
</reference>
<evidence type="ECO:0000259" key="1">
    <source>
        <dbReference type="Pfam" id="PF12225"/>
    </source>
</evidence>
<accession>A0ABV3YZ00</accession>
<comment type="caution">
    <text evidence="2">The sequence shown here is derived from an EMBL/GenBank/DDBJ whole genome shotgun (WGS) entry which is preliminary data.</text>
</comment>
<gene>
    <name evidence="2" type="ORF">AB5S05_21220</name>
</gene>
<dbReference type="RefSeq" id="WP_369289502.1">
    <property type="nucleotide sequence ID" value="NZ_JBFTEG010000031.1"/>
</dbReference>
<organism evidence="2 3">
    <name type="scientific">Pseudomonas zhanjiangensis</name>
    <dbReference type="NCBI Taxonomy" id="3239015"/>
    <lineage>
        <taxon>Bacteria</taxon>
        <taxon>Pseudomonadati</taxon>
        <taxon>Pseudomonadota</taxon>
        <taxon>Gammaproteobacteria</taxon>
        <taxon>Pseudomonadales</taxon>
        <taxon>Pseudomonadaceae</taxon>
        <taxon>Pseudomonas</taxon>
    </lineage>
</organism>
<proteinExistence type="predicted"/>